<reference evidence="10 11" key="1">
    <citation type="submission" date="2019-01" db="EMBL/GenBank/DDBJ databases">
        <authorList>
            <person name="Chen W.-M."/>
        </authorList>
    </citation>
    <scope>NUCLEOTIDE SEQUENCE [LARGE SCALE GENOMIC DNA]</scope>
    <source>
        <strain evidence="10 11">CCP-7</strain>
    </source>
</reference>
<dbReference type="Pfam" id="PF25539">
    <property type="entry name" value="Bestrophin_2"/>
    <property type="match status" value="1"/>
</dbReference>
<keyword evidence="2" id="KW-0813">Transport</keyword>
<protein>
    <recommendedName>
        <fullName evidence="12">Bestrophin</fullName>
    </recommendedName>
</protein>
<dbReference type="GO" id="GO:0005254">
    <property type="term" value="F:chloride channel activity"/>
    <property type="evidence" value="ECO:0007669"/>
    <property type="project" value="InterPro"/>
</dbReference>
<keyword evidence="3" id="KW-1003">Cell membrane</keyword>
<comment type="similarity">
    <text evidence="8">Belongs to the anion channel-forming bestrophin (TC 1.A.46) family.</text>
</comment>
<keyword evidence="6" id="KW-0406">Ion transport</keyword>
<evidence type="ECO:0008006" key="12">
    <source>
        <dbReference type="Google" id="ProtNLM"/>
    </source>
</evidence>
<dbReference type="OrthoDB" id="445589at2"/>
<keyword evidence="11" id="KW-1185">Reference proteome</keyword>
<accession>A0A437M693</accession>
<name>A0A437M693_9SPHN</name>
<evidence type="ECO:0000256" key="8">
    <source>
        <dbReference type="ARBA" id="ARBA00034708"/>
    </source>
</evidence>
<organism evidence="10 11">
    <name type="scientific">Sphingomonas crocodyli</name>
    <dbReference type="NCBI Taxonomy" id="1979270"/>
    <lineage>
        <taxon>Bacteria</taxon>
        <taxon>Pseudomonadati</taxon>
        <taxon>Pseudomonadota</taxon>
        <taxon>Alphaproteobacteria</taxon>
        <taxon>Sphingomonadales</taxon>
        <taxon>Sphingomonadaceae</taxon>
        <taxon>Sphingomonas</taxon>
    </lineage>
</organism>
<feature type="transmembrane region" description="Helical" evidence="9">
    <location>
        <begin position="204"/>
        <end position="223"/>
    </location>
</feature>
<feature type="transmembrane region" description="Helical" evidence="9">
    <location>
        <begin position="20"/>
        <end position="37"/>
    </location>
</feature>
<evidence type="ECO:0000313" key="10">
    <source>
        <dbReference type="EMBL" id="RVT93103.1"/>
    </source>
</evidence>
<evidence type="ECO:0000256" key="1">
    <source>
        <dbReference type="ARBA" id="ARBA00004651"/>
    </source>
</evidence>
<evidence type="ECO:0000256" key="7">
    <source>
        <dbReference type="ARBA" id="ARBA00023136"/>
    </source>
</evidence>
<keyword evidence="7 9" id="KW-0472">Membrane</keyword>
<gene>
    <name evidence="10" type="ORF">EOD43_04185</name>
</gene>
<evidence type="ECO:0000256" key="4">
    <source>
        <dbReference type="ARBA" id="ARBA00022692"/>
    </source>
</evidence>
<dbReference type="EMBL" id="SACN01000001">
    <property type="protein sequence ID" value="RVT93103.1"/>
    <property type="molecule type" value="Genomic_DNA"/>
</dbReference>
<dbReference type="Proteomes" id="UP000282971">
    <property type="component" value="Unassembled WGS sequence"/>
</dbReference>
<dbReference type="RefSeq" id="WP_127741379.1">
    <property type="nucleotide sequence ID" value="NZ_SACN01000001.1"/>
</dbReference>
<dbReference type="PANTHER" id="PTHR33281:SF19">
    <property type="entry name" value="VOLTAGE-DEPENDENT ANION CHANNEL-FORMING PROTEIN YNEE"/>
    <property type="match status" value="1"/>
</dbReference>
<evidence type="ECO:0000256" key="5">
    <source>
        <dbReference type="ARBA" id="ARBA00022989"/>
    </source>
</evidence>
<proteinExistence type="inferred from homology"/>
<evidence type="ECO:0000256" key="9">
    <source>
        <dbReference type="SAM" id="Phobius"/>
    </source>
</evidence>
<dbReference type="PANTHER" id="PTHR33281">
    <property type="entry name" value="UPF0187 PROTEIN YNEE"/>
    <property type="match status" value="1"/>
</dbReference>
<dbReference type="GO" id="GO:0005886">
    <property type="term" value="C:plasma membrane"/>
    <property type="evidence" value="ECO:0007669"/>
    <property type="project" value="UniProtKB-SubCell"/>
</dbReference>
<dbReference type="AlphaFoldDB" id="A0A437M693"/>
<keyword evidence="4 9" id="KW-0812">Transmembrane</keyword>
<evidence type="ECO:0000256" key="3">
    <source>
        <dbReference type="ARBA" id="ARBA00022475"/>
    </source>
</evidence>
<feature type="transmembrane region" description="Helical" evidence="9">
    <location>
        <begin position="43"/>
        <end position="59"/>
    </location>
</feature>
<dbReference type="InterPro" id="IPR044669">
    <property type="entry name" value="YneE/VCCN1/2-like"/>
</dbReference>
<evidence type="ECO:0000256" key="2">
    <source>
        <dbReference type="ARBA" id="ARBA00022448"/>
    </source>
</evidence>
<feature type="transmembrane region" description="Helical" evidence="9">
    <location>
        <begin position="229"/>
        <end position="248"/>
    </location>
</feature>
<sequence length="296" mass="32285">MIVGSSRRMRQIIVEVWKPLTALFVWDVAVTAFHFMVPIKEPPLPLALFGTALVLFLGFRTNAAYARWWEARTLWGALINSSRSLARITLSFTRARSSSAGGMSESIILRQLALVHALRCQLRGQDPREDIIGIVGEDVAAEIEGRRNPANALLETISVIYADALAAGKINLIQQSVVEQVLIDIANAQGGMERIRNTPLPNGFRFFPNLFARLFCVLLPIALVESLGIATPIGSTLIGLVFLAALSIGEDLMDPFANGVHDVPLSAMCRTIEIDLLQALGRPAPDPLTPVQGVLW</sequence>
<comment type="caution">
    <text evidence="10">The sequence shown here is derived from an EMBL/GenBank/DDBJ whole genome shotgun (WGS) entry which is preliminary data.</text>
</comment>
<evidence type="ECO:0000313" key="11">
    <source>
        <dbReference type="Proteomes" id="UP000282971"/>
    </source>
</evidence>
<comment type="subcellular location">
    <subcellularLocation>
        <location evidence="1">Cell membrane</location>
        <topology evidence="1">Multi-pass membrane protein</topology>
    </subcellularLocation>
</comment>
<evidence type="ECO:0000256" key="6">
    <source>
        <dbReference type="ARBA" id="ARBA00023065"/>
    </source>
</evidence>
<keyword evidence="5 9" id="KW-1133">Transmembrane helix</keyword>